<sequence>MATDSSRDMPWPAARMERAPSRPRKGSGRAASAAAMVAGETASRRPRGTRPVMRGPPVWETAAAAARTTTSAHDTWAPGQARSTADLTSPIVLTWRMPKFFREHLNLAVMEEETKESRRRGLIDGEDRREGHIDDELQLWASPPVIVAGEAAGGGGHGC</sequence>
<dbReference type="Proteomes" id="UP000032180">
    <property type="component" value="Chromosome 5"/>
</dbReference>
<protein>
    <submittedName>
        <fullName evidence="2">Uncharacterized protein</fullName>
    </submittedName>
</protein>
<organism evidence="2 3">
    <name type="scientific">Leersia perrieri</name>
    <dbReference type="NCBI Taxonomy" id="77586"/>
    <lineage>
        <taxon>Eukaryota</taxon>
        <taxon>Viridiplantae</taxon>
        <taxon>Streptophyta</taxon>
        <taxon>Embryophyta</taxon>
        <taxon>Tracheophyta</taxon>
        <taxon>Spermatophyta</taxon>
        <taxon>Magnoliopsida</taxon>
        <taxon>Liliopsida</taxon>
        <taxon>Poales</taxon>
        <taxon>Poaceae</taxon>
        <taxon>BOP clade</taxon>
        <taxon>Oryzoideae</taxon>
        <taxon>Oryzeae</taxon>
        <taxon>Oryzinae</taxon>
        <taxon>Leersia</taxon>
    </lineage>
</organism>
<dbReference type="AlphaFoldDB" id="A0A0D9WE45"/>
<reference evidence="3" key="2">
    <citation type="submission" date="2013-12" db="EMBL/GenBank/DDBJ databases">
        <authorList>
            <person name="Yu Y."/>
            <person name="Lee S."/>
            <person name="de Baynast K."/>
            <person name="Wissotski M."/>
            <person name="Liu L."/>
            <person name="Talag J."/>
            <person name="Goicoechea J."/>
            <person name="Angelova A."/>
            <person name="Jetty R."/>
            <person name="Kudrna D."/>
            <person name="Golser W."/>
            <person name="Rivera L."/>
            <person name="Zhang J."/>
            <person name="Wing R."/>
        </authorList>
    </citation>
    <scope>NUCLEOTIDE SEQUENCE</scope>
</reference>
<evidence type="ECO:0000313" key="3">
    <source>
        <dbReference type="Proteomes" id="UP000032180"/>
    </source>
</evidence>
<dbReference type="Gramene" id="LPERR05G06590.1">
    <property type="protein sequence ID" value="LPERR05G06590.1"/>
    <property type="gene ID" value="LPERR05G06590"/>
</dbReference>
<accession>A0A0D9WE45</accession>
<proteinExistence type="predicted"/>
<reference evidence="2 3" key="1">
    <citation type="submission" date="2012-08" db="EMBL/GenBank/DDBJ databases">
        <title>Oryza genome evolution.</title>
        <authorList>
            <person name="Wing R.A."/>
        </authorList>
    </citation>
    <scope>NUCLEOTIDE SEQUENCE</scope>
</reference>
<evidence type="ECO:0000313" key="2">
    <source>
        <dbReference type="EnsemblPlants" id="LPERR05G06590.1"/>
    </source>
</evidence>
<dbReference type="EnsemblPlants" id="LPERR05G06590.1">
    <property type="protein sequence ID" value="LPERR05G06590.1"/>
    <property type="gene ID" value="LPERR05G06590"/>
</dbReference>
<feature type="compositionally biased region" description="Low complexity" evidence="1">
    <location>
        <begin position="28"/>
        <end position="41"/>
    </location>
</feature>
<name>A0A0D9WE45_9ORYZ</name>
<evidence type="ECO:0000256" key="1">
    <source>
        <dbReference type="SAM" id="MobiDB-lite"/>
    </source>
</evidence>
<dbReference type="HOGENOM" id="CLU_1663299_0_0_1"/>
<feature type="region of interest" description="Disordered" evidence="1">
    <location>
        <begin position="1"/>
        <end position="57"/>
    </location>
</feature>
<keyword evidence="3" id="KW-1185">Reference proteome</keyword>
<reference evidence="2" key="3">
    <citation type="submission" date="2015-04" db="UniProtKB">
        <authorList>
            <consortium name="EnsemblPlants"/>
        </authorList>
    </citation>
    <scope>IDENTIFICATION</scope>
</reference>